<proteinExistence type="predicted"/>
<sequence length="118" mass="13167">MVVMRKEGIARNEVADSLAKVGAARNPSRGRGPRQPSFSHIRCIARASHVGPLRPWWAGNAPKSYQYLAIGISSCCVQDRSRRLRRLSQPLRSPRRAPALLLRRLEDADTLFLLRGGP</sequence>
<name>A0A6A7BZF4_9PEZI</name>
<reference evidence="1" key="1">
    <citation type="journal article" date="2020" name="Stud. Mycol.">
        <title>101 Dothideomycetes genomes: a test case for predicting lifestyles and emergence of pathogens.</title>
        <authorList>
            <person name="Haridas S."/>
            <person name="Albert R."/>
            <person name="Binder M."/>
            <person name="Bloem J."/>
            <person name="Labutti K."/>
            <person name="Salamov A."/>
            <person name="Andreopoulos B."/>
            <person name="Baker S."/>
            <person name="Barry K."/>
            <person name="Bills G."/>
            <person name="Bluhm B."/>
            <person name="Cannon C."/>
            <person name="Castanera R."/>
            <person name="Culley D."/>
            <person name="Daum C."/>
            <person name="Ezra D."/>
            <person name="Gonzalez J."/>
            <person name="Henrissat B."/>
            <person name="Kuo A."/>
            <person name="Liang C."/>
            <person name="Lipzen A."/>
            <person name="Lutzoni F."/>
            <person name="Magnuson J."/>
            <person name="Mondo S."/>
            <person name="Nolan M."/>
            <person name="Ohm R."/>
            <person name="Pangilinan J."/>
            <person name="Park H.-J."/>
            <person name="Ramirez L."/>
            <person name="Alfaro M."/>
            <person name="Sun H."/>
            <person name="Tritt A."/>
            <person name="Yoshinaga Y."/>
            <person name="Zwiers L.-H."/>
            <person name="Turgeon B."/>
            <person name="Goodwin S."/>
            <person name="Spatafora J."/>
            <person name="Crous P."/>
            <person name="Grigoriev I."/>
        </authorList>
    </citation>
    <scope>NUCLEOTIDE SEQUENCE</scope>
    <source>
        <strain evidence="1">CBS 480.64</strain>
    </source>
</reference>
<accession>A0A6A7BZF4</accession>
<keyword evidence="2" id="KW-1185">Reference proteome</keyword>
<evidence type="ECO:0000313" key="1">
    <source>
        <dbReference type="EMBL" id="KAF2860442.1"/>
    </source>
</evidence>
<organism evidence="1 2">
    <name type="scientific">Piedraia hortae CBS 480.64</name>
    <dbReference type="NCBI Taxonomy" id="1314780"/>
    <lineage>
        <taxon>Eukaryota</taxon>
        <taxon>Fungi</taxon>
        <taxon>Dikarya</taxon>
        <taxon>Ascomycota</taxon>
        <taxon>Pezizomycotina</taxon>
        <taxon>Dothideomycetes</taxon>
        <taxon>Dothideomycetidae</taxon>
        <taxon>Capnodiales</taxon>
        <taxon>Piedraiaceae</taxon>
        <taxon>Piedraia</taxon>
    </lineage>
</organism>
<evidence type="ECO:0000313" key="2">
    <source>
        <dbReference type="Proteomes" id="UP000799421"/>
    </source>
</evidence>
<gene>
    <name evidence="1" type="ORF">K470DRAFT_69842</name>
</gene>
<dbReference type="Proteomes" id="UP000799421">
    <property type="component" value="Unassembled WGS sequence"/>
</dbReference>
<dbReference type="AlphaFoldDB" id="A0A6A7BZF4"/>
<evidence type="ECO:0008006" key="3">
    <source>
        <dbReference type="Google" id="ProtNLM"/>
    </source>
</evidence>
<protein>
    <recommendedName>
        <fullName evidence="3">RNase H type-1 domain-containing protein</fullName>
    </recommendedName>
</protein>
<dbReference type="EMBL" id="MU005981">
    <property type="protein sequence ID" value="KAF2860442.1"/>
    <property type="molecule type" value="Genomic_DNA"/>
</dbReference>